<dbReference type="Pfam" id="PF00805">
    <property type="entry name" value="Pentapeptide"/>
    <property type="match status" value="1"/>
</dbReference>
<organism evidence="2 3">
    <name type="scientific">Microcoleus anatoxicus PTRS2</name>
    <dbReference type="NCBI Taxonomy" id="2705321"/>
    <lineage>
        <taxon>Bacteria</taxon>
        <taxon>Bacillati</taxon>
        <taxon>Cyanobacteriota</taxon>
        <taxon>Cyanophyceae</taxon>
        <taxon>Oscillatoriophycideae</taxon>
        <taxon>Oscillatoriales</taxon>
        <taxon>Microcoleaceae</taxon>
        <taxon>Microcoleus</taxon>
        <taxon>Microcoleus anatoxicus</taxon>
    </lineage>
</organism>
<dbReference type="InterPro" id="IPR058651">
    <property type="entry name" value="HTH_VMAP-M9"/>
</dbReference>
<dbReference type="Proteomes" id="UP001384579">
    <property type="component" value="Unassembled WGS sequence"/>
</dbReference>
<sequence length="144" mass="16259">MTVDEAIAIAETVLDGEGLNDVQELIFRQCWEGRCSYEEISQLSQYNDEYIKALAAKLWKQLSEAFDEKVKKNNLRSVFKRYLRRHQVTLHRTQVIGVNLSGANLSGARLSFANLSESDSSADLHGAILADYHTVSDEIIKPEN</sequence>
<evidence type="ECO:0000259" key="1">
    <source>
        <dbReference type="Pfam" id="PF26355"/>
    </source>
</evidence>
<evidence type="ECO:0000313" key="3">
    <source>
        <dbReference type="Proteomes" id="UP001384579"/>
    </source>
</evidence>
<dbReference type="RefSeq" id="WP_340541910.1">
    <property type="nucleotide sequence ID" value="NZ_JBBLXS010000448.1"/>
</dbReference>
<feature type="domain" description="vWA-MoxR associated protein N-terminal HTH" evidence="1">
    <location>
        <begin position="1"/>
        <end position="82"/>
    </location>
</feature>
<dbReference type="SUPFAM" id="SSF141571">
    <property type="entry name" value="Pentapeptide repeat-like"/>
    <property type="match status" value="1"/>
</dbReference>
<comment type="caution">
    <text evidence="2">The sequence shown here is derived from an EMBL/GenBank/DDBJ whole genome shotgun (WGS) entry which is preliminary data.</text>
</comment>
<proteinExistence type="predicted"/>
<protein>
    <submittedName>
        <fullName evidence="2">Pentapeptide repeat-containing protein</fullName>
    </submittedName>
</protein>
<gene>
    <name evidence="2" type="ORF">WMG39_23745</name>
</gene>
<dbReference type="Pfam" id="PF26355">
    <property type="entry name" value="HTH_VMAP-M9"/>
    <property type="match status" value="1"/>
</dbReference>
<keyword evidence="3" id="KW-1185">Reference proteome</keyword>
<dbReference type="Gene3D" id="2.160.20.80">
    <property type="entry name" value="E3 ubiquitin-protein ligase SopA"/>
    <property type="match status" value="1"/>
</dbReference>
<evidence type="ECO:0000313" key="2">
    <source>
        <dbReference type="EMBL" id="MEK0187828.1"/>
    </source>
</evidence>
<accession>A0ABU8YTZ8</accession>
<dbReference type="EMBL" id="JBBLXS010000448">
    <property type="protein sequence ID" value="MEK0187828.1"/>
    <property type="molecule type" value="Genomic_DNA"/>
</dbReference>
<name>A0ABU8YTZ8_9CYAN</name>
<dbReference type="InterPro" id="IPR001646">
    <property type="entry name" value="5peptide_repeat"/>
</dbReference>
<reference evidence="2 3" key="1">
    <citation type="journal article" date="2020" name="Harmful Algae">
        <title>Molecular and morphological characterization of a novel dihydroanatoxin-a producing Microcoleus species (cyanobacteria) from the Russian River, California, USA.</title>
        <authorList>
            <person name="Conklin K.Y."/>
            <person name="Stancheva R."/>
            <person name="Otten T.G."/>
            <person name="Fadness R."/>
            <person name="Boyer G.L."/>
            <person name="Read B."/>
            <person name="Zhang X."/>
            <person name="Sheath R.G."/>
        </authorList>
    </citation>
    <scope>NUCLEOTIDE SEQUENCE [LARGE SCALE GENOMIC DNA]</scope>
    <source>
        <strain evidence="2 3">PTRS2</strain>
    </source>
</reference>
<feature type="non-terminal residue" evidence="2">
    <location>
        <position position="144"/>
    </location>
</feature>